<dbReference type="InterPro" id="IPR001173">
    <property type="entry name" value="Glyco_trans_2-like"/>
</dbReference>
<dbReference type="Pfam" id="PF00535">
    <property type="entry name" value="Glycos_transf_2"/>
    <property type="match status" value="1"/>
</dbReference>
<dbReference type="Proteomes" id="UP001595685">
    <property type="component" value="Unassembled WGS sequence"/>
</dbReference>
<proteinExistence type="predicted"/>
<comment type="caution">
    <text evidence="2">The sequence shown here is derived from an EMBL/GenBank/DDBJ whole genome shotgun (WGS) entry which is preliminary data.</text>
</comment>
<dbReference type="CDD" id="cd04186">
    <property type="entry name" value="GT_2_like_c"/>
    <property type="match status" value="1"/>
</dbReference>
<dbReference type="RefSeq" id="WP_340295845.1">
    <property type="nucleotide sequence ID" value="NZ_JBBEOI010000323.1"/>
</dbReference>
<dbReference type="GO" id="GO:0016757">
    <property type="term" value="F:glycosyltransferase activity"/>
    <property type="evidence" value="ECO:0007669"/>
    <property type="project" value="UniProtKB-KW"/>
</dbReference>
<accession>A0ABV7WLY4</accession>
<evidence type="ECO:0000313" key="3">
    <source>
        <dbReference type="Proteomes" id="UP001595685"/>
    </source>
</evidence>
<dbReference type="EC" id="2.4.-.-" evidence="2"/>
<keyword evidence="2" id="KW-0328">Glycosyltransferase</keyword>
<feature type="domain" description="Glycosyltransferase 2-like" evidence="1">
    <location>
        <begin position="23"/>
        <end position="202"/>
    </location>
</feature>
<keyword evidence="3" id="KW-1185">Reference proteome</keyword>
<dbReference type="SUPFAM" id="SSF53448">
    <property type="entry name" value="Nucleotide-diphospho-sugar transferases"/>
    <property type="match status" value="1"/>
</dbReference>
<dbReference type="PANTHER" id="PTHR43179:SF7">
    <property type="entry name" value="RHAMNOSYLTRANSFERASE WBBL"/>
    <property type="match status" value="1"/>
</dbReference>
<gene>
    <name evidence="2" type="ORF">ACFOLH_18820</name>
</gene>
<reference evidence="3" key="1">
    <citation type="journal article" date="2019" name="Int. J. Syst. Evol. Microbiol.">
        <title>The Global Catalogue of Microorganisms (GCM) 10K type strain sequencing project: providing services to taxonomists for standard genome sequencing and annotation.</title>
        <authorList>
            <consortium name="The Broad Institute Genomics Platform"/>
            <consortium name="The Broad Institute Genome Sequencing Center for Infectious Disease"/>
            <person name="Wu L."/>
            <person name="Ma J."/>
        </authorList>
    </citation>
    <scope>NUCLEOTIDE SEQUENCE [LARGE SCALE GENOMIC DNA]</scope>
    <source>
        <strain evidence="3">NCAIM B.02333</strain>
    </source>
</reference>
<keyword evidence="2" id="KW-0808">Transferase</keyword>
<organism evidence="2 3">
    <name type="scientific">Aquipuribacter hungaricus</name>
    <dbReference type="NCBI Taxonomy" id="545624"/>
    <lineage>
        <taxon>Bacteria</taxon>
        <taxon>Bacillati</taxon>
        <taxon>Actinomycetota</taxon>
        <taxon>Actinomycetes</taxon>
        <taxon>Micrococcales</taxon>
        <taxon>Intrasporangiaceae</taxon>
        <taxon>Aquipuribacter</taxon>
    </lineage>
</organism>
<name>A0ABV7WLY4_9MICO</name>
<dbReference type="InterPro" id="IPR029044">
    <property type="entry name" value="Nucleotide-diphossugar_trans"/>
</dbReference>
<evidence type="ECO:0000259" key="1">
    <source>
        <dbReference type="Pfam" id="PF00535"/>
    </source>
</evidence>
<sequence length="310" mass="32802">MSTDQPVGAGATAPAGALEPVDVVVVTYSPGETLPRFLDSLAVSTVRETRVVAADNGSTDGVPEAEAAAGRVELLPTGGNLGYGTAANRGAAGGTAPWLVVANPDIEWAPGALDRLVEAGERHPRGGAFGPLVQSPDGALYPSARSLPSLGRGIGHALLGWAWAGNPWTRAYRQESEAVTERETGWLSGSCLLLRREAFDAVGGFDEGYFMFFEDLDLGERLAAAGWASVYVPGARVTHVGGHTWRSEPTPMLRAHHLSARRYVSRRWSGPRWWPLRVVVRVGLAVRFRLARVVARAGQGAPPTRSAPGA</sequence>
<dbReference type="PANTHER" id="PTHR43179">
    <property type="entry name" value="RHAMNOSYLTRANSFERASE WBBL"/>
    <property type="match status" value="1"/>
</dbReference>
<dbReference type="Gene3D" id="3.90.550.10">
    <property type="entry name" value="Spore Coat Polysaccharide Biosynthesis Protein SpsA, Chain A"/>
    <property type="match status" value="1"/>
</dbReference>
<dbReference type="EMBL" id="JBHRWW010000022">
    <property type="protein sequence ID" value="MFC3690407.1"/>
    <property type="molecule type" value="Genomic_DNA"/>
</dbReference>
<evidence type="ECO:0000313" key="2">
    <source>
        <dbReference type="EMBL" id="MFC3690407.1"/>
    </source>
</evidence>
<protein>
    <submittedName>
        <fullName evidence="2">Glycosyltransferase family 2 protein</fullName>
        <ecNumber evidence="2">2.4.-.-</ecNumber>
    </submittedName>
</protein>